<evidence type="ECO:0000259" key="3">
    <source>
        <dbReference type="Pfam" id="PF02678"/>
    </source>
</evidence>
<evidence type="ECO:0000313" key="5">
    <source>
        <dbReference type="EMBL" id="MCV2885670.1"/>
    </source>
</evidence>
<sequence length="235" mass="26094">MFTLRKADSRGKADFGWLQSQHTFSFGSYYDPQHMGVSSLRVINDDRVAPSAGFDTHGHRDMEIISFVTHGVIEHKDSMGNIQRLPKGEFQLMSAGKGVFHSEYNGSDEEELTFLQIWITPSERGGEPSYQQKHFGEAIGLTTVITPDGREGTLQIKQDTTVSQLRLDTQTRLEHTLNSSRTYYVHVIEGELLVESDSAQVRLESGDGLTVRAANSIAFTGQSAQDVAAILFDLP</sequence>
<dbReference type="Gene3D" id="2.60.120.10">
    <property type="entry name" value="Jelly Rolls"/>
    <property type="match status" value="2"/>
</dbReference>
<proteinExistence type="inferred from homology"/>
<accession>A0ABT3AAJ1</accession>
<dbReference type="PANTHER" id="PTHR43212:SF3">
    <property type="entry name" value="QUERCETIN 2,3-DIOXYGENASE"/>
    <property type="match status" value="1"/>
</dbReference>
<dbReference type="Pfam" id="PF17954">
    <property type="entry name" value="Pirin_C_2"/>
    <property type="match status" value="1"/>
</dbReference>
<dbReference type="PIRSF" id="PIRSF006232">
    <property type="entry name" value="Pirin"/>
    <property type="match status" value="1"/>
</dbReference>
<dbReference type="CDD" id="cd02910">
    <property type="entry name" value="cupin_Yhhw_N"/>
    <property type="match status" value="1"/>
</dbReference>
<dbReference type="InterPro" id="IPR012093">
    <property type="entry name" value="Pirin"/>
</dbReference>
<reference evidence="5 6" key="1">
    <citation type="submission" date="2022-10" db="EMBL/GenBank/DDBJ databases">
        <title>Aestuariibacter sp. AA17 isolated from Montipora capitata coral fragment.</title>
        <authorList>
            <person name="Emsley S.A."/>
            <person name="Pfannmuller K.M."/>
            <person name="Loughran R.M."/>
            <person name="Shlafstein M."/>
            <person name="Papke E."/>
            <person name="Saw J.H."/>
            <person name="Ushijima B."/>
            <person name="Videau P."/>
        </authorList>
    </citation>
    <scope>NUCLEOTIDE SEQUENCE [LARGE SCALE GENOMIC DNA]</scope>
    <source>
        <strain evidence="5 6">AA17</strain>
    </source>
</reference>
<feature type="domain" description="Quercetin 2,3-dioxygenase C-terminal cupin" evidence="4">
    <location>
        <begin position="144"/>
        <end position="234"/>
    </location>
</feature>
<gene>
    <name evidence="5" type="ORF">OE749_13310</name>
</gene>
<name>A0ABT3AAJ1_9ALTE</name>
<evidence type="ECO:0000313" key="6">
    <source>
        <dbReference type="Proteomes" id="UP001652504"/>
    </source>
</evidence>
<dbReference type="InterPro" id="IPR041602">
    <property type="entry name" value="Quercetinase_C"/>
</dbReference>
<evidence type="ECO:0000259" key="4">
    <source>
        <dbReference type="Pfam" id="PF17954"/>
    </source>
</evidence>
<evidence type="ECO:0000256" key="1">
    <source>
        <dbReference type="ARBA" id="ARBA00008416"/>
    </source>
</evidence>
<dbReference type="Proteomes" id="UP001652504">
    <property type="component" value="Unassembled WGS sequence"/>
</dbReference>
<feature type="domain" description="Pirin N-terminal" evidence="3">
    <location>
        <begin position="9"/>
        <end position="119"/>
    </location>
</feature>
<dbReference type="SUPFAM" id="SSF51182">
    <property type="entry name" value="RmlC-like cupins"/>
    <property type="match status" value="1"/>
</dbReference>
<evidence type="ECO:0000256" key="2">
    <source>
        <dbReference type="RuleBase" id="RU003457"/>
    </source>
</evidence>
<dbReference type="RefSeq" id="WP_263713198.1">
    <property type="nucleotide sequence ID" value="NZ_JAOWKX010000007.1"/>
</dbReference>
<protein>
    <submittedName>
        <fullName evidence="5">Pirin family protein</fullName>
    </submittedName>
</protein>
<dbReference type="InterPro" id="IPR014710">
    <property type="entry name" value="RmlC-like_jellyroll"/>
</dbReference>
<dbReference type="InterPro" id="IPR003829">
    <property type="entry name" value="Pirin_N_dom"/>
</dbReference>
<dbReference type="PANTHER" id="PTHR43212">
    <property type="entry name" value="QUERCETIN 2,3-DIOXYGENASE"/>
    <property type="match status" value="1"/>
</dbReference>
<dbReference type="EMBL" id="JAOWKX010000007">
    <property type="protein sequence ID" value="MCV2885670.1"/>
    <property type="molecule type" value="Genomic_DNA"/>
</dbReference>
<comment type="caution">
    <text evidence="5">The sequence shown here is derived from an EMBL/GenBank/DDBJ whole genome shotgun (WGS) entry which is preliminary data.</text>
</comment>
<keyword evidence="6" id="KW-1185">Reference proteome</keyword>
<dbReference type="InterPro" id="IPR011051">
    <property type="entry name" value="RmlC_Cupin_sf"/>
</dbReference>
<dbReference type="Pfam" id="PF02678">
    <property type="entry name" value="Pirin"/>
    <property type="match status" value="1"/>
</dbReference>
<comment type="similarity">
    <text evidence="1 2">Belongs to the pirin family.</text>
</comment>
<organism evidence="5 6">
    <name type="scientific">Fluctibacter corallii</name>
    <dbReference type="NCBI Taxonomy" id="2984329"/>
    <lineage>
        <taxon>Bacteria</taxon>
        <taxon>Pseudomonadati</taxon>
        <taxon>Pseudomonadota</taxon>
        <taxon>Gammaproteobacteria</taxon>
        <taxon>Alteromonadales</taxon>
        <taxon>Alteromonadaceae</taxon>
        <taxon>Fluctibacter</taxon>
    </lineage>
</organism>